<name>A0A919CAP6_9ACTN</name>
<accession>A0A919CAP6</accession>
<reference evidence="2" key="2">
    <citation type="submission" date="2020-09" db="EMBL/GenBank/DDBJ databases">
        <authorList>
            <person name="Sun Q."/>
            <person name="Ohkuma M."/>
        </authorList>
    </citation>
    <scope>NUCLEOTIDE SEQUENCE</scope>
    <source>
        <strain evidence="2">JCM 4637</strain>
    </source>
</reference>
<gene>
    <name evidence="2" type="ORF">GCM10010334_32150</name>
</gene>
<feature type="region of interest" description="Disordered" evidence="1">
    <location>
        <begin position="66"/>
        <end position="102"/>
    </location>
</feature>
<dbReference type="Proteomes" id="UP000638353">
    <property type="component" value="Unassembled WGS sequence"/>
</dbReference>
<evidence type="ECO:0000313" key="3">
    <source>
        <dbReference type="Proteomes" id="UP000638353"/>
    </source>
</evidence>
<sequence length="102" mass="11370">MPGRRVRAREAAPRAATPAIETRWVFVRRLWPGAEDMQTYLSKGTGTAADSATAAILSARKIPAQRPHIRTPIVDTSPRRTVPDPYRPRSHALYPSTTPLRK</sequence>
<evidence type="ECO:0000256" key="1">
    <source>
        <dbReference type="SAM" id="MobiDB-lite"/>
    </source>
</evidence>
<dbReference type="EMBL" id="BMVC01000005">
    <property type="protein sequence ID" value="GHC94203.1"/>
    <property type="molecule type" value="Genomic_DNA"/>
</dbReference>
<comment type="caution">
    <text evidence="2">The sequence shown here is derived from an EMBL/GenBank/DDBJ whole genome shotgun (WGS) entry which is preliminary data.</text>
</comment>
<proteinExistence type="predicted"/>
<dbReference type="AlphaFoldDB" id="A0A919CAP6"/>
<protein>
    <submittedName>
        <fullName evidence="2">Uncharacterized protein</fullName>
    </submittedName>
</protein>
<organism evidence="2 3">
    <name type="scientific">Streptomyces finlayi</name>
    <dbReference type="NCBI Taxonomy" id="67296"/>
    <lineage>
        <taxon>Bacteria</taxon>
        <taxon>Bacillati</taxon>
        <taxon>Actinomycetota</taxon>
        <taxon>Actinomycetes</taxon>
        <taxon>Kitasatosporales</taxon>
        <taxon>Streptomycetaceae</taxon>
        <taxon>Streptomyces</taxon>
    </lineage>
</organism>
<reference evidence="2" key="1">
    <citation type="journal article" date="2014" name="Int. J. Syst. Evol. Microbiol.">
        <title>Complete genome sequence of Corynebacterium casei LMG S-19264T (=DSM 44701T), isolated from a smear-ripened cheese.</title>
        <authorList>
            <consortium name="US DOE Joint Genome Institute (JGI-PGF)"/>
            <person name="Walter F."/>
            <person name="Albersmeier A."/>
            <person name="Kalinowski J."/>
            <person name="Ruckert C."/>
        </authorList>
    </citation>
    <scope>NUCLEOTIDE SEQUENCE</scope>
    <source>
        <strain evidence="2">JCM 4637</strain>
    </source>
</reference>
<evidence type="ECO:0000313" key="2">
    <source>
        <dbReference type="EMBL" id="GHC94203.1"/>
    </source>
</evidence>